<dbReference type="KEGG" id="kng:KNAG_0B06640"/>
<dbReference type="Gene3D" id="3.40.367.20">
    <property type="match status" value="2"/>
</dbReference>
<keyword evidence="2 6" id="KW-0808">Transferase</keyword>
<dbReference type="SUPFAM" id="SSF53067">
    <property type="entry name" value="Actin-like ATPase domain"/>
    <property type="match status" value="2"/>
</dbReference>
<dbReference type="Pfam" id="PF03727">
    <property type="entry name" value="Hexokinase_2"/>
    <property type="match status" value="1"/>
</dbReference>
<comment type="similarity">
    <text evidence="1 6">Belongs to the hexokinase family.</text>
</comment>
<reference evidence="10" key="2">
    <citation type="submission" date="2012-08" db="EMBL/GenBank/DDBJ databases">
        <title>Genome sequence of Kazachstania naganishii.</title>
        <authorList>
            <person name="Gordon J.L."/>
            <person name="Armisen D."/>
            <person name="Proux-Wera E."/>
            <person name="OhEigeartaigh S.S."/>
            <person name="Byrne K.P."/>
            <person name="Wolfe K.H."/>
        </authorList>
    </citation>
    <scope>NUCLEOTIDE SEQUENCE [LARGE SCALE GENOMIC DNA]</scope>
    <source>
        <strain evidence="10">ATCC MYA-139 / BCRC 22969 / CBS 8797 / CCRC 22969 / KCTC 17520 / NBRC 10181 / NCYC 3082</strain>
    </source>
</reference>
<evidence type="ECO:0000256" key="3">
    <source>
        <dbReference type="ARBA" id="ARBA00022741"/>
    </source>
</evidence>
<dbReference type="OrthoDB" id="419537at2759"/>
<reference evidence="9 10" key="1">
    <citation type="journal article" date="2011" name="Proc. Natl. Acad. Sci. U.S.A.">
        <title>Evolutionary erosion of yeast sex chromosomes by mating-type switching accidents.</title>
        <authorList>
            <person name="Gordon J.L."/>
            <person name="Armisen D."/>
            <person name="Proux-Wera E."/>
            <person name="Oheigeartaigh S.S."/>
            <person name="Byrne K.P."/>
            <person name="Wolfe K.H."/>
        </authorList>
    </citation>
    <scope>NUCLEOTIDE SEQUENCE [LARGE SCALE GENOMIC DNA]</scope>
    <source>
        <strain evidence="10">ATCC MYA-139 / BCRC 22969 / CBS 8797 / CCRC 22969 / KCTC 17520 / NBRC 10181 / NCYC 3082</strain>
    </source>
</reference>
<dbReference type="GO" id="GO:0006006">
    <property type="term" value="P:glucose metabolic process"/>
    <property type="evidence" value="ECO:0007669"/>
    <property type="project" value="TreeGrafter"/>
</dbReference>
<feature type="domain" description="Hexokinase N-terminal" evidence="7">
    <location>
        <begin position="11"/>
        <end position="213"/>
    </location>
</feature>
<dbReference type="GO" id="GO:0005536">
    <property type="term" value="F:D-glucose binding"/>
    <property type="evidence" value="ECO:0007669"/>
    <property type="project" value="InterPro"/>
</dbReference>
<dbReference type="HOGENOM" id="CLU_014393_4_1_1"/>
<dbReference type="InterPro" id="IPR043129">
    <property type="entry name" value="ATPase_NBD"/>
</dbReference>
<accession>J7R2P5</accession>
<dbReference type="EMBL" id="HE978315">
    <property type="protein sequence ID" value="CCK69090.1"/>
    <property type="molecule type" value="Genomic_DNA"/>
</dbReference>
<keyword evidence="6" id="KW-0324">Glycolysis</keyword>
<gene>
    <name evidence="9" type="primary">KNAG0B06640</name>
    <name evidence="9" type="ordered locus">KNAG_0B06640</name>
</gene>
<dbReference type="STRING" id="1071383.J7R2P5"/>
<dbReference type="GO" id="GO:0008865">
    <property type="term" value="F:fructokinase activity"/>
    <property type="evidence" value="ECO:0007669"/>
    <property type="project" value="TreeGrafter"/>
</dbReference>
<dbReference type="CDD" id="cd24000">
    <property type="entry name" value="ASKHA_NBD_HK"/>
    <property type="match status" value="1"/>
</dbReference>
<keyword evidence="3 6" id="KW-0547">Nucleotide-binding</keyword>
<evidence type="ECO:0000256" key="4">
    <source>
        <dbReference type="ARBA" id="ARBA00022777"/>
    </source>
</evidence>
<dbReference type="PROSITE" id="PS51748">
    <property type="entry name" value="HEXOKINASE_2"/>
    <property type="match status" value="1"/>
</dbReference>
<dbReference type="GO" id="GO:0005739">
    <property type="term" value="C:mitochondrion"/>
    <property type="evidence" value="ECO:0007669"/>
    <property type="project" value="TreeGrafter"/>
</dbReference>
<keyword evidence="10" id="KW-1185">Reference proteome</keyword>
<dbReference type="GeneID" id="34524740"/>
<evidence type="ECO:0000259" key="8">
    <source>
        <dbReference type="Pfam" id="PF03727"/>
    </source>
</evidence>
<dbReference type="InterPro" id="IPR022672">
    <property type="entry name" value="Hexokinase_N"/>
</dbReference>
<dbReference type="GO" id="GO:0006096">
    <property type="term" value="P:glycolytic process"/>
    <property type="evidence" value="ECO:0007669"/>
    <property type="project" value="UniProtKB-UniPathway"/>
</dbReference>
<evidence type="ECO:0000256" key="1">
    <source>
        <dbReference type="ARBA" id="ARBA00009225"/>
    </source>
</evidence>
<evidence type="ECO:0000256" key="2">
    <source>
        <dbReference type="ARBA" id="ARBA00022679"/>
    </source>
</evidence>
<dbReference type="PANTHER" id="PTHR19443">
    <property type="entry name" value="HEXOKINASE"/>
    <property type="match status" value="1"/>
</dbReference>
<name>J7R2P5_HUIN7</name>
<feature type="domain" description="Hexokinase C-terminal" evidence="8">
    <location>
        <begin position="346"/>
        <end position="428"/>
    </location>
</feature>
<sequence>MDMQKSEILAELEKEFIPSESLETIADKLKEELQERLQCSANSMIPSHLRSEPTSGAGGAGGDLLLAIDFGGSNLKFVLFQQLLNGTYSTKYMKSFAVENKYVDLKFFDRIVEQILGDVEDYLHEYQTCRSNENHRVLTVPVSVTFSFPLDTHNCVSVMGKNFHLTPLVKCTPLDKILQGAFNTSCIKLKLDKSFKFKISKNIINDSIAVHLTNKFTPSVEHDQERNISLILGTGLNSCFEVPHCTLPKFKRNPKYGDEDGTQNVIVNSELGFLGADVIRATQFDVFPTATLPMPLESITAGNALPFVLKNILEFYKIYPELTIKFNGQVFIDILECRDPKLVFNGVDVDFLRNIIKIIVRRGSIYLTAALKAVDSMIGGCEGPITVGYTGSFLAYSKFYQDQINHYSRGTISLEYMENSSLIGAAIASKI</sequence>
<dbReference type="Pfam" id="PF00349">
    <property type="entry name" value="Hexokinase_1"/>
    <property type="match status" value="1"/>
</dbReference>
<dbReference type="GO" id="GO:0006013">
    <property type="term" value="P:mannose metabolic process"/>
    <property type="evidence" value="ECO:0007669"/>
    <property type="project" value="TreeGrafter"/>
</dbReference>
<keyword evidence="5 6" id="KW-0067">ATP-binding</keyword>
<dbReference type="PRINTS" id="PR00475">
    <property type="entry name" value="HEXOKINASE"/>
</dbReference>
<dbReference type="Proteomes" id="UP000006310">
    <property type="component" value="Chromosome 2"/>
</dbReference>
<dbReference type="OMA" id="TICTRLA"/>
<dbReference type="GO" id="GO:0019158">
    <property type="term" value="F:mannokinase activity"/>
    <property type="evidence" value="ECO:0007669"/>
    <property type="project" value="TreeGrafter"/>
</dbReference>
<dbReference type="InterPro" id="IPR022673">
    <property type="entry name" value="Hexokinase_C"/>
</dbReference>
<dbReference type="GO" id="GO:0001678">
    <property type="term" value="P:intracellular glucose homeostasis"/>
    <property type="evidence" value="ECO:0007669"/>
    <property type="project" value="InterPro"/>
</dbReference>
<dbReference type="EC" id="2.7.1.-" evidence="6"/>
<dbReference type="GO" id="GO:0005524">
    <property type="term" value="F:ATP binding"/>
    <property type="evidence" value="ECO:0007669"/>
    <property type="project" value="UniProtKB-UniRule"/>
</dbReference>
<dbReference type="GO" id="GO:0005829">
    <property type="term" value="C:cytosol"/>
    <property type="evidence" value="ECO:0007669"/>
    <property type="project" value="TreeGrafter"/>
</dbReference>
<dbReference type="eggNOG" id="KOG1369">
    <property type="taxonomic scope" value="Eukaryota"/>
</dbReference>
<dbReference type="UniPathway" id="UPA00109">
    <property type="reaction ID" value="UER00180"/>
</dbReference>
<protein>
    <recommendedName>
        <fullName evidence="6">Phosphotransferase</fullName>
        <ecNumber evidence="6">2.7.1.-</ecNumber>
    </recommendedName>
</protein>
<evidence type="ECO:0000256" key="5">
    <source>
        <dbReference type="ARBA" id="ARBA00022840"/>
    </source>
</evidence>
<dbReference type="Gene3D" id="3.30.420.40">
    <property type="match status" value="1"/>
</dbReference>
<evidence type="ECO:0000259" key="7">
    <source>
        <dbReference type="Pfam" id="PF00349"/>
    </source>
</evidence>
<evidence type="ECO:0000313" key="9">
    <source>
        <dbReference type="EMBL" id="CCK69090.1"/>
    </source>
</evidence>
<dbReference type="PANTHER" id="PTHR19443:SF83">
    <property type="entry name" value="N-ACETYLGLUCOSAMINE KINASE"/>
    <property type="match status" value="1"/>
</dbReference>
<dbReference type="InterPro" id="IPR001312">
    <property type="entry name" value="Hexokinase"/>
</dbReference>
<evidence type="ECO:0000313" key="10">
    <source>
        <dbReference type="Proteomes" id="UP000006310"/>
    </source>
</evidence>
<dbReference type="GO" id="GO:0004340">
    <property type="term" value="F:glucokinase activity"/>
    <property type="evidence" value="ECO:0007669"/>
    <property type="project" value="TreeGrafter"/>
</dbReference>
<keyword evidence="4 6" id="KW-0418">Kinase</keyword>
<organism evidence="9 10">
    <name type="scientific">Huiozyma naganishii (strain ATCC MYA-139 / BCRC 22969 / CBS 8797 / KCTC 17520 / NBRC 10181 / NCYC 3082 / Yp74L-3)</name>
    <name type="common">Yeast</name>
    <name type="synonym">Kazachstania naganishii</name>
    <dbReference type="NCBI Taxonomy" id="1071383"/>
    <lineage>
        <taxon>Eukaryota</taxon>
        <taxon>Fungi</taxon>
        <taxon>Dikarya</taxon>
        <taxon>Ascomycota</taxon>
        <taxon>Saccharomycotina</taxon>
        <taxon>Saccharomycetes</taxon>
        <taxon>Saccharomycetales</taxon>
        <taxon>Saccharomycetaceae</taxon>
        <taxon>Huiozyma</taxon>
    </lineage>
</organism>
<dbReference type="AlphaFoldDB" id="J7R2P5"/>
<evidence type="ECO:0000256" key="6">
    <source>
        <dbReference type="RuleBase" id="RU362007"/>
    </source>
</evidence>
<dbReference type="RefSeq" id="XP_022463336.1">
    <property type="nucleotide sequence ID" value="XM_022606662.1"/>
</dbReference>
<proteinExistence type="inferred from homology"/>